<evidence type="ECO:0000256" key="1">
    <source>
        <dbReference type="ARBA" id="ARBA00001946"/>
    </source>
</evidence>
<proteinExistence type="predicted"/>
<keyword evidence="4" id="KW-0540">Nuclease</keyword>
<comment type="cofactor">
    <cofactor evidence="1">
        <name>Mg(2+)</name>
        <dbReference type="ChEBI" id="CHEBI:18420"/>
    </cofactor>
</comment>
<dbReference type="Gene3D" id="1.10.10.10">
    <property type="entry name" value="Winged helix-like DNA-binding domain superfamily/Winged helix DNA-binding domain"/>
    <property type="match status" value="1"/>
</dbReference>
<organism evidence="4">
    <name type="scientific">uncultured Caudovirales phage</name>
    <dbReference type="NCBI Taxonomy" id="2100421"/>
    <lineage>
        <taxon>Viruses</taxon>
        <taxon>Duplodnaviria</taxon>
        <taxon>Heunggongvirae</taxon>
        <taxon>Uroviricota</taxon>
        <taxon>Caudoviricetes</taxon>
        <taxon>Peduoviridae</taxon>
        <taxon>Maltschvirus</taxon>
        <taxon>Maltschvirus maltsch</taxon>
    </lineage>
</organism>
<evidence type="ECO:0000259" key="3">
    <source>
        <dbReference type="PROSITE" id="PS50164"/>
    </source>
</evidence>
<dbReference type="Gene3D" id="3.40.1440.10">
    <property type="entry name" value="GIY-YIG endonuclease"/>
    <property type="match status" value="1"/>
</dbReference>
<evidence type="ECO:0000256" key="2">
    <source>
        <dbReference type="ARBA" id="ARBA00022842"/>
    </source>
</evidence>
<sequence length="243" mass="27713">MHYIGFIYEWTNNLNGMRYVGSHKGTVGDGYTGSGKRFINAVRKYGIENFTRTILEYVEEASEILIREQHYLDTLDCAKSPSFYNISPTAGGGDCGNGPKISRTKREQKLRSKYRGIPISDQHKMKLSDVWKITSETGEVLIVTNMHDFCAKNNLNPSAMSAVARGNRRIHKGFTCEKITNNRNVKYEHKEWNSKGHKAKIRYGASNGQSREVIIDGVKYDCLREAMEKTKLSRYMLIKQGKI</sequence>
<dbReference type="SUPFAM" id="SSF82771">
    <property type="entry name" value="GIY-YIG endonuclease"/>
    <property type="match status" value="1"/>
</dbReference>
<dbReference type="SMART" id="SM00465">
    <property type="entry name" value="GIYc"/>
    <property type="match status" value="1"/>
</dbReference>
<dbReference type="InterPro" id="IPR000305">
    <property type="entry name" value="GIY-YIG_endonuc"/>
</dbReference>
<evidence type="ECO:0000313" key="4">
    <source>
        <dbReference type="EMBL" id="CAB4129694.1"/>
    </source>
</evidence>
<dbReference type="GO" id="GO:0004519">
    <property type="term" value="F:endonuclease activity"/>
    <property type="evidence" value="ECO:0007669"/>
    <property type="project" value="UniProtKB-KW"/>
</dbReference>
<feature type="domain" description="GIY-YIG" evidence="3">
    <location>
        <begin position="3"/>
        <end position="86"/>
    </location>
</feature>
<keyword evidence="2" id="KW-0460">Magnesium</keyword>
<protein>
    <submittedName>
        <fullName evidence="4">GrpIintron_endo, group I intron endonuclease</fullName>
    </submittedName>
</protein>
<reference evidence="4" key="1">
    <citation type="submission" date="2020-04" db="EMBL/GenBank/DDBJ databases">
        <authorList>
            <person name="Chiriac C."/>
            <person name="Salcher M."/>
            <person name="Ghai R."/>
            <person name="Kavagutti S V."/>
        </authorList>
    </citation>
    <scope>NUCLEOTIDE SEQUENCE</scope>
</reference>
<dbReference type="InterPro" id="IPR036388">
    <property type="entry name" value="WH-like_DNA-bd_sf"/>
</dbReference>
<keyword evidence="4" id="KW-0378">Hydrolase</keyword>
<dbReference type="PROSITE" id="PS50164">
    <property type="entry name" value="GIY_YIG"/>
    <property type="match status" value="1"/>
</dbReference>
<keyword evidence="4" id="KW-0255">Endonuclease</keyword>
<name>A0A6J5L5M2_9CAUD</name>
<accession>A0A6J5L5M2</accession>
<dbReference type="EMBL" id="LR796237">
    <property type="protein sequence ID" value="CAB4129694.1"/>
    <property type="molecule type" value="Genomic_DNA"/>
</dbReference>
<dbReference type="InterPro" id="IPR035901">
    <property type="entry name" value="GIY-YIG_endonuc_sf"/>
</dbReference>
<gene>
    <name evidence="4" type="ORF">UFOVP116_84</name>
</gene>